<organism evidence="1 4">
    <name type="scientific">Vibrio cholerae</name>
    <dbReference type="NCBI Taxonomy" id="666"/>
    <lineage>
        <taxon>Bacteria</taxon>
        <taxon>Pseudomonadati</taxon>
        <taxon>Pseudomonadota</taxon>
        <taxon>Gammaproteobacteria</taxon>
        <taxon>Vibrionales</taxon>
        <taxon>Vibrionaceae</taxon>
        <taxon>Vibrio</taxon>
    </lineage>
</organism>
<reference evidence="3 4" key="1">
    <citation type="submission" date="2015-07" db="EMBL/GenBank/DDBJ databases">
        <authorList>
            <consortium name="Pathogen Informatics"/>
        </authorList>
    </citation>
    <scope>NUCLEOTIDE SEQUENCE [LARGE SCALE GENOMIC DNA]</scope>
    <source>
        <strain evidence="2 3">A316</strain>
        <strain evidence="1 4">A51</strain>
    </source>
</reference>
<evidence type="ECO:0000313" key="4">
    <source>
        <dbReference type="Proteomes" id="UP000044806"/>
    </source>
</evidence>
<protein>
    <submittedName>
        <fullName evidence="1">Uncharacterized protein</fullName>
    </submittedName>
</protein>
<accession>A0A655UMU1</accession>
<evidence type="ECO:0000313" key="1">
    <source>
        <dbReference type="EMBL" id="CRZ97850.1"/>
    </source>
</evidence>
<dbReference type="Proteomes" id="UP000041770">
    <property type="component" value="Unassembled WGS sequence"/>
</dbReference>
<dbReference type="Proteomes" id="UP000044806">
    <property type="component" value="Unassembled WGS sequence"/>
</dbReference>
<dbReference type="AlphaFoldDB" id="A0A655UMU1"/>
<evidence type="ECO:0000313" key="3">
    <source>
        <dbReference type="Proteomes" id="UP000041770"/>
    </source>
</evidence>
<proteinExistence type="predicted"/>
<dbReference type="EMBL" id="CWOW01000002">
    <property type="protein sequence ID" value="CRZ97850.1"/>
    <property type="molecule type" value="Genomic_DNA"/>
</dbReference>
<evidence type="ECO:0000313" key="2">
    <source>
        <dbReference type="EMBL" id="CSC78548.1"/>
    </source>
</evidence>
<name>A0A655UMU1_VIBCL</name>
<dbReference type="EMBL" id="CWQY01000014">
    <property type="protein sequence ID" value="CSC78548.1"/>
    <property type="molecule type" value="Genomic_DNA"/>
</dbReference>
<gene>
    <name evidence="1" type="ORF">ERS013165_00704</name>
    <name evidence="2" type="ORF">ERS013200_02271</name>
</gene>
<sequence>MFERLTFCPCFTRQIKQILLKIVEVRALNASGNPFKAEINHIAVQTHRFKQL</sequence>